<dbReference type="SUPFAM" id="SSF56672">
    <property type="entry name" value="DNA/RNA polymerases"/>
    <property type="match status" value="1"/>
</dbReference>
<dbReference type="InterPro" id="IPR043502">
    <property type="entry name" value="DNA/RNA_pol_sf"/>
</dbReference>
<dbReference type="GO" id="GO:0003684">
    <property type="term" value="F:damaged DNA binding"/>
    <property type="evidence" value="ECO:0007669"/>
    <property type="project" value="InterPro"/>
</dbReference>
<dbReference type="EMBL" id="NBCO01000011">
    <property type="protein sequence ID" value="ORC89808.1"/>
    <property type="molecule type" value="Genomic_DNA"/>
</dbReference>
<dbReference type="Pfam" id="PF11798">
    <property type="entry name" value="IMS_HHH"/>
    <property type="match status" value="1"/>
</dbReference>
<proteinExistence type="inferred from homology"/>
<dbReference type="SUPFAM" id="SSF100879">
    <property type="entry name" value="Lesion bypass DNA polymerase (Y-family), little finger domain"/>
    <property type="match status" value="1"/>
</dbReference>
<evidence type="ECO:0000259" key="3">
    <source>
        <dbReference type="PROSITE" id="PS50173"/>
    </source>
</evidence>
<keyword evidence="5" id="KW-1185">Reference proteome</keyword>
<accession>A0A1X0NZ35</accession>
<dbReference type="Gene3D" id="3.30.1490.100">
    <property type="entry name" value="DNA polymerase, Y-family, little finger domain"/>
    <property type="match status" value="1"/>
</dbReference>
<dbReference type="PANTHER" id="PTHR11076:SF33">
    <property type="entry name" value="DNA POLYMERASE KAPPA"/>
    <property type="match status" value="1"/>
</dbReference>
<dbReference type="InterPro" id="IPR024728">
    <property type="entry name" value="PolY_HhH_motif"/>
</dbReference>
<dbReference type="GO" id="GO:0005634">
    <property type="term" value="C:nucleus"/>
    <property type="evidence" value="ECO:0007669"/>
    <property type="project" value="TreeGrafter"/>
</dbReference>
<dbReference type="CDD" id="cd03586">
    <property type="entry name" value="PolY_Pol_IV_kappa"/>
    <property type="match status" value="1"/>
</dbReference>
<dbReference type="Gene3D" id="1.10.150.810">
    <property type="match status" value="2"/>
</dbReference>
<dbReference type="GO" id="GO:0003887">
    <property type="term" value="F:DNA-directed DNA polymerase activity"/>
    <property type="evidence" value="ECO:0007669"/>
    <property type="project" value="InterPro"/>
</dbReference>
<sequence length="513" mass="57575">MRRSLVRLAAAVSLGTRIKKKGSSAEMSKIQLDTSKAGLSGVNKKHVNAIIEECSKNSAFYKNEKRMEAERKRRNTELLEKAKQYRLLPLAEKKTIIEEVDQVEEELEAGRHFGNYVHVDMDMFYAAVEMKKNPSLASVPLGVGSAAMLSTTNYAARRHGVRSGMPGFVGRRLCPALVVVPPDFPAYRAEAAAVRRLAAAYDPHFTSVGLDELTMEVSAHLQGAGSRSPLTAADIAAEFRARVFAETQLTASAGIAPTATLAKIASNYNKPNGQHDLQLHTREEVIAFMKDLPVRKVPGIGPVQERVLASLGIRTCGAILRQKYKLRFLFPYKTFRFYLSAGLGLATSSADRLRMDRSQKTIGHEVTFRRKLKSEKELQQIVINCLAQTHDKLLKRRESAQLISLHMKRRSFENHQYNVTLEAPTNDFSLLWQGTLKLLQPHLEKFDDFRLAGVRLGKLKTLPRRQRLSKNGSLASEFDIQIELPSFGKDKKKIKREDASLLFLEKKRICFSV</sequence>
<dbReference type="Gene3D" id="3.30.70.270">
    <property type="match status" value="1"/>
</dbReference>
<dbReference type="GO" id="GO:0042276">
    <property type="term" value="P:error-prone translesion synthesis"/>
    <property type="evidence" value="ECO:0007669"/>
    <property type="project" value="TreeGrafter"/>
</dbReference>
<evidence type="ECO:0000313" key="4">
    <source>
        <dbReference type="EMBL" id="ORC89808.1"/>
    </source>
</evidence>
<dbReference type="InterPro" id="IPR050116">
    <property type="entry name" value="DNA_polymerase-Y"/>
</dbReference>
<dbReference type="PANTHER" id="PTHR11076">
    <property type="entry name" value="DNA REPAIR POLYMERASE UMUC / TRANSFERASE FAMILY MEMBER"/>
    <property type="match status" value="1"/>
</dbReference>
<dbReference type="OrthoDB" id="1747274at2759"/>
<dbReference type="InterPro" id="IPR036775">
    <property type="entry name" value="DNA_pol_Y-fam_lit_finger_sf"/>
</dbReference>
<dbReference type="PROSITE" id="PS50173">
    <property type="entry name" value="UMUC"/>
    <property type="match status" value="1"/>
</dbReference>
<dbReference type="Gene3D" id="3.40.1170.60">
    <property type="match status" value="1"/>
</dbReference>
<reference evidence="4 5" key="1">
    <citation type="submission" date="2017-03" db="EMBL/GenBank/DDBJ databases">
        <title>An alternative strategy for trypanosome survival in the mammalian bloodstream revealed through genome and transcriptome analysis of the ubiquitous bovine parasite Trypanosoma (Megatrypanum) theileri.</title>
        <authorList>
            <person name="Kelly S."/>
            <person name="Ivens A."/>
            <person name="Mott A."/>
            <person name="O'Neill E."/>
            <person name="Emms D."/>
            <person name="Macleod O."/>
            <person name="Voorheis P."/>
            <person name="Matthews J."/>
            <person name="Matthews K."/>
            <person name="Carrington M."/>
        </authorList>
    </citation>
    <scope>NUCLEOTIDE SEQUENCE [LARGE SCALE GENOMIC DNA]</scope>
    <source>
        <strain evidence="4">Edinburgh</strain>
    </source>
</reference>
<gene>
    <name evidence="4" type="ORF">TM35_000113420</name>
</gene>
<feature type="domain" description="UmuC" evidence="3">
    <location>
        <begin position="116"/>
        <end position="301"/>
    </location>
</feature>
<evidence type="ECO:0000313" key="5">
    <source>
        <dbReference type="Proteomes" id="UP000192257"/>
    </source>
</evidence>
<dbReference type="InterPro" id="IPR022880">
    <property type="entry name" value="DNApol_IV"/>
</dbReference>
<evidence type="ECO:0000256" key="2">
    <source>
        <dbReference type="ARBA" id="ARBA00016178"/>
    </source>
</evidence>
<comment type="caution">
    <text evidence="4">The sequence shown here is derived from an EMBL/GenBank/DDBJ whole genome shotgun (WGS) entry which is preliminary data.</text>
</comment>
<organism evidence="4 5">
    <name type="scientific">Trypanosoma theileri</name>
    <dbReference type="NCBI Taxonomy" id="67003"/>
    <lineage>
        <taxon>Eukaryota</taxon>
        <taxon>Discoba</taxon>
        <taxon>Euglenozoa</taxon>
        <taxon>Kinetoplastea</taxon>
        <taxon>Metakinetoplastina</taxon>
        <taxon>Trypanosomatida</taxon>
        <taxon>Trypanosomatidae</taxon>
        <taxon>Trypanosoma</taxon>
    </lineage>
</organism>
<dbReference type="STRING" id="67003.A0A1X0NZ35"/>
<dbReference type="GeneID" id="39984831"/>
<protein>
    <recommendedName>
        <fullName evidence="2">DNA polymerase kappa</fullName>
    </recommendedName>
</protein>
<dbReference type="GO" id="GO:0006281">
    <property type="term" value="P:DNA repair"/>
    <property type="evidence" value="ECO:0007669"/>
    <property type="project" value="InterPro"/>
</dbReference>
<comment type="similarity">
    <text evidence="1">Belongs to the DNA polymerase type-Y family.</text>
</comment>
<dbReference type="InterPro" id="IPR043128">
    <property type="entry name" value="Rev_trsase/Diguanyl_cyclase"/>
</dbReference>
<dbReference type="Pfam" id="PF00817">
    <property type="entry name" value="IMS"/>
    <property type="match status" value="1"/>
</dbReference>
<evidence type="ECO:0000256" key="1">
    <source>
        <dbReference type="ARBA" id="ARBA00010945"/>
    </source>
</evidence>
<dbReference type="Proteomes" id="UP000192257">
    <property type="component" value="Unassembled WGS sequence"/>
</dbReference>
<dbReference type="RefSeq" id="XP_028883874.1">
    <property type="nucleotide sequence ID" value="XM_029025051.1"/>
</dbReference>
<name>A0A1X0NZ35_9TRYP</name>
<dbReference type="AlphaFoldDB" id="A0A1X0NZ35"/>
<dbReference type="InterPro" id="IPR017961">
    <property type="entry name" value="DNA_pol_Y-fam_little_finger"/>
</dbReference>
<dbReference type="VEuPathDB" id="TriTrypDB:TM35_000113420"/>
<dbReference type="InterPro" id="IPR001126">
    <property type="entry name" value="UmuC"/>
</dbReference>
<dbReference type="Pfam" id="PF11799">
    <property type="entry name" value="IMS_C"/>
    <property type="match status" value="1"/>
</dbReference>